<dbReference type="OrthoDB" id="6362633at2759"/>
<reference evidence="3" key="2">
    <citation type="submission" date="2013-07" db="EMBL/GenBank/DDBJ databases">
        <authorList>
            <consortium name="The Broad Institute Genome Sequencing Platform"/>
            <person name="Cuomo C."/>
            <person name="Litvintseva A."/>
            <person name="Chen Y."/>
            <person name="Heitman J."/>
            <person name="Sun S."/>
            <person name="Springer D."/>
            <person name="Dromer F."/>
            <person name="Young S.K."/>
            <person name="Zeng Q."/>
            <person name="Gargeya S."/>
            <person name="Fitzgerald M."/>
            <person name="Abouelleil A."/>
            <person name="Alvarado L."/>
            <person name="Berlin A.M."/>
            <person name="Chapman S.B."/>
            <person name="Dewar J."/>
            <person name="Goldberg J."/>
            <person name="Griggs A."/>
            <person name="Gujja S."/>
            <person name="Hansen M."/>
            <person name="Howarth C."/>
            <person name="Imamovic A."/>
            <person name="Larimer J."/>
            <person name="McCowan C."/>
            <person name="Murphy C."/>
            <person name="Pearson M."/>
            <person name="Priest M."/>
            <person name="Roberts A."/>
            <person name="Saif S."/>
            <person name="Shea T."/>
            <person name="Sykes S."/>
            <person name="Wortman J."/>
            <person name="Nusbaum C."/>
            <person name="Birren B."/>
        </authorList>
    </citation>
    <scope>NUCLEOTIDE SEQUENCE</scope>
    <source>
        <strain evidence="3">CBS 10118</strain>
    </source>
</reference>
<dbReference type="InterPro" id="IPR006083">
    <property type="entry name" value="PRK/URK"/>
</dbReference>
<dbReference type="RefSeq" id="XP_019045942.1">
    <property type="nucleotide sequence ID" value="XM_019192945.1"/>
</dbReference>
<name>A0A1B9G1H1_9TREE</name>
<organism evidence="2">
    <name type="scientific">Kwoniella bestiolae CBS 10118</name>
    <dbReference type="NCBI Taxonomy" id="1296100"/>
    <lineage>
        <taxon>Eukaryota</taxon>
        <taxon>Fungi</taxon>
        <taxon>Dikarya</taxon>
        <taxon>Basidiomycota</taxon>
        <taxon>Agaricomycotina</taxon>
        <taxon>Tremellomycetes</taxon>
        <taxon>Tremellales</taxon>
        <taxon>Cryptococcaceae</taxon>
        <taxon>Kwoniella</taxon>
    </lineage>
</organism>
<feature type="domain" description="Phosphoribulokinase/uridine kinase" evidence="1">
    <location>
        <begin position="27"/>
        <end position="232"/>
    </location>
</feature>
<dbReference type="EMBL" id="KI894022">
    <property type="protein sequence ID" value="OCF24872.1"/>
    <property type="molecule type" value="Genomic_DNA"/>
</dbReference>
<dbReference type="EMBL" id="CP144545">
    <property type="protein sequence ID" value="WVW84375.1"/>
    <property type="molecule type" value="Genomic_DNA"/>
</dbReference>
<dbReference type="GO" id="GO:0005524">
    <property type="term" value="F:ATP binding"/>
    <property type="evidence" value="ECO:0007669"/>
    <property type="project" value="InterPro"/>
</dbReference>
<dbReference type="GeneID" id="30210732"/>
<reference evidence="3" key="4">
    <citation type="submission" date="2024-02" db="EMBL/GenBank/DDBJ databases">
        <title>Comparative genomics of Cryptococcus and Kwoniella reveals pathogenesis evolution and contrasting modes of karyotype evolution via chromosome fusion or intercentromeric recombination.</title>
        <authorList>
            <person name="Coelho M.A."/>
            <person name="David-Palma M."/>
            <person name="Shea T."/>
            <person name="Bowers K."/>
            <person name="McGinley-Smith S."/>
            <person name="Mohammad A.W."/>
            <person name="Gnirke A."/>
            <person name="Yurkov A.M."/>
            <person name="Nowrousian M."/>
            <person name="Sun S."/>
            <person name="Cuomo C.A."/>
            <person name="Heitman J."/>
        </authorList>
    </citation>
    <scope>NUCLEOTIDE SEQUENCE</scope>
    <source>
        <strain evidence="3">CBS 10118</strain>
    </source>
</reference>
<proteinExistence type="predicted"/>
<dbReference type="VEuPathDB" id="FungiDB:I302_06333"/>
<dbReference type="Gene3D" id="3.40.50.300">
    <property type="entry name" value="P-loop containing nucleotide triphosphate hydrolases"/>
    <property type="match status" value="1"/>
</dbReference>
<reference evidence="2" key="3">
    <citation type="submission" date="2014-01" db="EMBL/GenBank/DDBJ databases">
        <title>Evolution of pathogenesis and genome organization in the Tremellales.</title>
        <authorList>
            <person name="Cuomo C."/>
            <person name="Litvintseva A."/>
            <person name="Heitman J."/>
            <person name="Chen Y."/>
            <person name="Sun S."/>
            <person name="Springer D."/>
            <person name="Dromer F."/>
            <person name="Young S."/>
            <person name="Zeng Q."/>
            <person name="Chapman S."/>
            <person name="Gujja S."/>
            <person name="Saif S."/>
            <person name="Birren B."/>
        </authorList>
    </citation>
    <scope>NUCLEOTIDE SEQUENCE</scope>
    <source>
        <strain evidence="2">CBS 10118</strain>
    </source>
</reference>
<reference evidence="2" key="1">
    <citation type="submission" date="2013-07" db="EMBL/GenBank/DDBJ databases">
        <title>The Genome Sequence of Cryptococcus bestiolae CBS10118.</title>
        <authorList>
            <consortium name="The Broad Institute Genome Sequencing Platform"/>
            <person name="Cuomo C."/>
            <person name="Litvintseva A."/>
            <person name="Chen Y."/>
            <person name="Heitman J."/>
            <person name="Sun S."/>
            <person name="Springer D."/>
            <person name="Dromer F."/>
            <person name="Young S.K."/>
            <person name="Zeng Q."/>
            <person name="Gargeya S."/>
            <person name="Fitzgerald M."/>
            <person name="Abouelleil A."/>
            <person name="Alvarado L."/>
            <person name="Berlin A.M."/>
            <person name="Chapman S.B."/>
            <person name="Dewar J."/>
            <person name="Goldberg J."/>
            <person name="Griggs A."/>
            <person name="Gujja S."/>
            <person name="Hansen M."/>
            <person name="Howarth C."/>
            <person name="Imamovic A."/>
            <person name="Larimer J."/>
            <person name="McCowan C."/>
            <person name="Murphy C."/>
            <person name="Pearson M."/>
            <person name="Priest M."/>
            <person name="Roberts A."/>
            <person name="Saif S."/>
            <person name="Shea T."/>
            <person name="Sykes S."/>
            <person name="Wortman J."/>
            <person name="Nusbaum C."/>
            <person name="Birren B."/>
        </authorList>
    </citation>
    <scope>NUCLEOTIDE SEQUENCE [LARGE SCALE GENOMIC DNA]</scope>
    <source>
        <strain evidence="2">CBS 10118</strain>
    </source>
</reference>
<dbReference type="PANTHER" id="PTHR10285">
    <property type="entry name" value="URIDINE KINASE"/>
    <property type="match status" value="1"/>
</dbReference>
<evidence type="ECO:0000313" key="3">
    <source>
        <dbReference type="EMBL" id="WVW84375.1"/>
    </source>
</evidence>
<dbReference type="GO" id="GO:0016301">
    <property type="term" value="F:kinase activity"/>
    <property type="evidence" value="ECO:0007669"/>
    <property type="project" value="InterPro"/>
</dbReference>
<sequence>MSRTIDQLAHDIVDTYHARALDTRLLVGIAGPPGCGKSTIANPLTQRINSILRSTHNSSQAEEHISAVCVSLDGWHYTLAELDAMEDPVYAHRWRGAAFTFNQPEYRKFLEELKGLSRPDLPETIPFPTFDHAIKNPVLSPTPITASNKIILVEGLYTLLNIPGWKDCSDMMDFKVWVDVDEETARRRLVKRNYEAGITADVESCAERVDAVDMKNGEFVRAHTTKPTHVFVSVDGEVY</sequence>
<dbReference type="SUPFAM" id="SSF52540">
    <property type="entry name" value="P-loop containing nucleoside triphosphate hydrolases"/>
    <property type="match status" value="1"/>
</dbReference>
<dbReference type="Proteomes" id="UP000092730">
    <property type="component" value="Chromosome 5"/>
</dbReference>
<gene>
    <name evidence="2" type="ORF">I302_06333</name>
    <name evidence="3" type="ORF">I302_106409</name>
</gene>
<dbReference type="STRING" id="1296100.A0A1B9G1H1"/>
<accession>A0A1B9G1H1</accession>
<evidence type="ECO:0000313" key="4">
    <source>
        <dbReference type="Proteomes" id="UP000092730"/>
    </source>
</evidence>
<evidence type="ECO:0000313" key="2">
    <source>
        <dbReference type="EMBL" id="OCF24872.1"/>
    </source>
</evidence>
<dbReference type="AlphaFoldDB" id="A0A1B9G1H1"/>
<dbReference type="Pfam" id="PF00485">
    <property type="entry name" value="PRK"/>
    <property type="match status" value="1"/>
</dbReference>
<dbReference type="KEGG" id="kbi:30210732"/>
<evidence type="ECO:0000259" key="1">
    <source>
        <dbReference type="Pfam" id="PF00485"/>
    </source>
</evidence>
<dbReference type="InterPro" id="IPR027417">
    <property type="entry name" value="P-loop_NTPase"/>
</dbReference>
<protein>
    <recommendedName>
        <fullName evidence="1">Phosphoribulokinase/uridine kinase domain-containing protein</fullName>
    </recommendedName>
</protein>
<keyword evidence="4" id="KW-1185">Reference proteome</keyword>